<name>A0A2S4PL47_9PEZI</name>
<dbReference type="OrthoDB" id="3558968at2759"/>
<dbReference type="GO" id="GO:0003676">
    <property type="term" value="F:nucleic acid binding"/>
    <property type="evidence" value="ECO:0007669"/>
    <property type="project" value="InterPro"/>
</dbReference>
<sequence>GDHHIEAVWDSMKDYIQSNYPSRGGGKKRCQVKLRVVMKEVWDSVPFEYFVKPIETMPARCQAVLAADGRPTKY</sequence>
<dbReference type="Gene3D" id="3.30.420.10">
    <property type="entry name" value="Ribonuclease H-like superfamily/Ribonuclease H"/>
    <property type="match status" value="1"/>
</dbReference>
<protein>
    <submittedName>
        <fullName evidence="1">Uncharacterized protein</fullName>
    </submittedName>
</protein>
<dbReference type="InterPro" id="IPR036397">
    <property type="entry name" value="RNaseH_sf"/>
</dbReference>
<keyword evidence="2" id="KW-1185">Reference proteome</keyword>
<reference evidence="1 2" key="1">
    <citation type="submission" date="2017-10" db="EMBL/GenBank/DDBJ databases">
        <title>Development of genomic resources for the powdery mildew, Erysiphe pulchra.</title>
        <authorList>
            <person name="Wadl P.A."/>
            <person name="Mack B.M."/>
            <person name="Moore G."/>
            <person name="Beltz S.B."/>
        </authorList>
    </citation>
    <scope>NUCLEOTIDE SEQUENCE [LARGE SCALE GENOMIC DNA]</scope>
    <source>
        <strain evidence="1">Cflorida</strain>
    </source>
</reference>
<organism evidence="1 2">
    <name type="scientific">Erysiphe pulchra</name>
    <dbReference type="NCBI Taxonomy" id="225359"/>
    <lineage>
        <taxon>Eukaryota</taxon>
        <taxon>Fungi</taxon>
        <taxon>Dikarya</taxon>
        <taxon>Ascomycota</taxon>
        <taxon>Pezizomycotina</taxon>
        <taxon>Leotiomycetes</taxon>
        <taxon>Erysiphales</taxon>
        <taxon>Erysiphaceae</taxon>
        <taxon>Erysiphe</taxon>
    </lineage>
</organism>
<dbReference type="AlphaFoldDB" id="A0A2S4PL47"/>
<evidence type="ECO:0000313" key="2">
    <source>
        <dbReference type="Proteomes" id="UP000237438"/>
    </source>
</evidence>
<proteinExistence type="predicted"/>
<feature type="non-terminal residue" evidence="1">
    <location>
        <position position="1"/>
    </location>
</feature>
<comment type="caution">
    <text evidence="1">The sequence shown here is derived from an EMBL/GenBank/DDBJ whole genome shotgun (WGS) entry which is preliminary data.</text>
</comment>
<accession>A0A2S4PL47</accession>
<gene>
    <name evidence="1" type="ORF">EPUL_005083</name>
</gene>
<evidence type="ECO:0000313" key="1">
    <source>
        <dbReference type="EMBL" id="POS82741.1"/>
    </source>
</evidence>
<dbReference type="Proteomes" id="UP000237438">
    <property type="component" value="Unassembled WGS sequence"/>
</dbReference>
<dbReference type="EMBL" id="PEDP01002311">
    <property type="protein sequence ID" value="POS82741.1"/>
    <property type="molecule type" value="Genomic_DNA"/>
</dbReference>